<gene>
    <name evidence="2" type="ORF">V5799_030855</name>
</gene>
<evidence type="ECO:0000259" key="1">
    <source>
        <dbReference type="PROSITE" id="PS50879"/>
    </source>
</evidence>
<proteinExistence type="predicted"/>
<keyword evidence="3" id="KW-1185">Reference proteome</keyword>
<dbReference type="GO" id="GO:0004523">
    <property type="term" value="F:RNA-DNA hybrid ribonuclease activity"/>
    <property type="evidence" value="ECO:0007669"/>
    <property type="project" value="InterPro"/>
</dbReference>
<accession>A0AAQ4EM00</accession>
<dbReference type="InterPro" id="IPR036397">
    <property type="entry name" value="RNaseH_sf"/>
</dbReference>
<reference evidence="2 3" key="1">
    <citation type="journal article" date="2023" name="Arcadia Sci">
        <title>De novo assembly of a long-read Amblyomma americanum tick genome.</title>
        <authorList>
            <person name="Chou S."/>
            <person name="Poskanzer K.E."/>
            <person name="Rollins M."/>
            <person name="Thuy-Boun P.S."/>
        </authorList>
    </citation>
    <scope>NUCLEOTIDE SEQUENCE [LARGE SCALE GENOMIC DNA]</scope>
    <source>
        <strain evidence="2">F_SG_1</strain>
        <tissue evidence="2">Salivary glands</tissue>
    </source>
</reference>
<comment type="caution">
    <text evidence="2">The sequence shown here is derived from an EMBL/GenBank/DDBJ whole genome shotgun (WGS) entry which is preliminary data.</text>
</comment>
<dbReference type="EMBL" id="JARKHS020013714">
    <property type="protein sequence ID" value="KAK8775799.1"/>
    <property type="molecule type" value="Genomic_DNA"/>
</dbReference>
<evidence type="ECO:0000313" key="3">
    <source>
        <dbReference type="Proteomes" id="UP001321473"/>
    </source>
</evidence>
<sequence length="315" mass="33786">MPPLPISVDIRSCSRRRTPVAALQQTAATVLQESLGGHLQVYTDGSVLPATGQAAAACVAPALGAALSCRLRFPANSTAAELAGLHLAADLLLLLPGQQPAVILTDSRAALQLLRQHQPRQHTVANLTARLMAIQDAGRPVSLQWLPSHVGITGNEAADQLAGAAHTNGSPVSSKVTQLDFAHPALQQAVRALHPDPRVASGVRFMRLPDCLPRRERTLLLRLRTGCSWTQARLHRHARAPSQACSFCGADETLGHLLCACPNLEAARRDITAGYRNLGLPSYSDQDLLHPERSQTEAFRLLLEFLQSTGLATRL</sequence>
<evidence type="ECO:0000313" key="2">
    <source>
        <dbReference type="EMBL" id="KAK8775799.1"/>
    </source>
</evidence>
<dbReference type="GO" id="GO:0003676">
    <property type="term" value="F:nucleic acid binding"/>
    <property type="evidence" value="ECO:0007669"/>
    <property type="project" value="InterPro"/>
</dbReference>
<dbReference type="SUPFAM" id="SSF53098">
    <property type="entry name" value="Ribonuclease H-like"/>
    <property type="match status" value="1"/>
</dbReference>
<dbReference type="CDD" id="cd09276">
    <property type="entry name" value="Rnase_HI_RT_non_LTR"/>
    <property type="match status" value="1"/>
</dbReference>
<organism evidence="2 3">
    <name type="scientific">Amblyomma americanum</name>
    <name type="common">Lone star tick</name>
    <dbReference type="NCBI Taxonomy" id="6943"/>
    <lineage>
        <taxon>Eukaryota</taxon>
        <taxon>Metazoa</taxon>
        <taxon>Ecdysozoa</taxon>
        <taxon>Arthropoda</taxon>
        <taxon>Chelicerata</taxon>
        <taxon>Arachnida</taxon>
        <taxon>Acari</taxon>
        <taxon>Parasitiformes</taxon>
        <taxon>Ixodida</taxon>
        <taxon>Ixodoidea</taxon>
        <taxon>Ixodidae</taxon>
        <taxon>Amblyomminae</taxon>
        <taxon>Amblyomma</taxon>
    </lineage>
</organism>
<dbReference type="InterPro" id="IPR002156">
    <property type="entry name" value="RNaseH_domain"/>
</dbReference>
<dbReference type="Gene3D" id="3.30.420.10">
    <property type="entry name" value="Ribonuclease H-like superfamily/Ribonuclease H"/>
    <property type="match status" value="1"/>
</dbReference>
<name>A0AAQ4EM00_AMBAM</name>
<dbReference type="Proteomes" id="UP001321473">
    <property type="component" value="Unassembled WGS sequence"/>
</dbReference>
<dbReference type="InterPro" id="IPR012337">
    <property type="entry name" value="RNaseH-like_sf"/>
</dbReference>
<protein>
    <recommendedName>
        <fullName evidence="1">RNase H type-1 domain-containing protein</fullName>
    </recommendedName>
</protein>
<feature type="domain" description="RNase H type-1" evidence="1">
    <location>
        <begin position="35"/>
        <end position="167"/>
    </location>
</feature>
<dbReference type="PROSITE" id="PS50879">
    <property type="entry name" value="RNASE_H_1"/>
    <property type="match status" value="1"/>
</dbReference>
<dbReference type="AlphaFoldDB" id="A0AAQ4EM00"/>
<dbReference type="Pfam" id="PF00075">
    <property type="entry name" value="RNase_H"/>
    <property type="match status" value="1"/>
</dbReference>